<evidence type="ECO:0000313" key="2">
    <source>
        <dbReference type="WBParaSite" id="PEQ_0001304001-mRNA-1"/>
    </source>
</evidence>
<proteinExistence type="predicted"/>
<accession>A0A914S2N3</accession>
<dbReference type="WBParaSite" id="PEQ_0001304001-mRNA-1">
    <property type="protein sequence ID" value="PEQ_0001304001-mRNA-1"/>
    <property type="gene ID" value="PEQ_0001304001"/>
</dbReference>
<protein>
    <submittedName>
        <fullName evidence="2">Uncharacterized protein</fullName>
    </submittedName>
</protein>
<dbReference type="Proteomes" id="UP000887564">
    <property type="component" value="Unplaced"/>
</dbReference>
<reference evidence="2" key="1">
    <citation type="submission" date="2022-11" db="UniProtKB">
        <authorList>
            <consortium name="WormBaseParasite"/>
        </authorList>
    </citation>
    <scope>IDENTIFICATION</scope>
</reference>
<organism evidence="1 2">
    <name type="scientific">Parascaris equorum</name>
    <name type="common">Equine roundworm</name>
    <dbReference type="NCBI Taxonomy" id="6256"/>
    <lineage>
        <taxon>Eukaryota</taxon>
        <taxon>Metazoa</taxon>
        <taxon>Ecdysozoa</taxon>
        <taxon>Nematoda</taxon>
        <taxon>Chromadorea</taxon>
        <taxon>Rhabditida</taxon>
        <taxon>Spirurina</taxon>
        <taxon>Ascaridomorpha</taxon>
        <taxon>Ascaridoidea</taxon>
        <taxon>Ascarididae</taxon>
        <taxon>Parascaris</taxon>
    </lineage>
</organism>
<name>A0A914S2N3_PAREQ</name>
<evidence type="ECO:0000313" key="1">
    <source>
        <dbReference type="Proteomes" id="UP000887564"/>
    </source>
</evidence>
<dbReference type="AlphaFoldDB" id="A0A914S2N3"/>
<sequence length="49" mass="5892">MGHPLWKVTISLSYERHCKIWKANCTKLSMHSPRRQNRRNSELTLLRTL</sequence>
<keyword evidence="1" id="KW-1185">Reference proteome</keyword>